<reference evidence="2" key="1">
    <citation type="journal article" date="2015" name="Nature">
        <title>Complex archaea that bridge the gap between prokaryotes and eukaryotes.</title>
        <authorList>
            <person name="Spang A."/>
            <person name="Saw J.H."/>
            <person name="Jorgensen S.L."/>
            <person name="Zaremba-Niedzwiedzka K."/>
            <person name="Martijn J."/>
            <person name="Lind A.E."/>
            <person name="van Eijk R."/>
            <person name="Schleper C."/>
            <person name="Guy L."/>
            <person name="Ettema T.J."/>
        </authorList>
    </citation>
    <scope>NUCLEOTIDE SEQUENCE</scope>
</reference>
<feature type="domain" description="DUF551" evidence="1">
    <location>
        <begin position="2"/>
        <end position="73"/>
    </location>
</feature>
<sequence>MEWISVKDKLPENLKGKRVLVYGTLKRYPKRNACIFGETIYCGNGMFMWPGECHCYDDEDLDITYWMYMPEEPKDK</sequence>
<gene>
    <name evidence="2" type="ORF">LCGC14_2750210</name>
</gene>
<dbReference type="EMBL" id="LAZR01050267">
    <property type="protein sequence ID" value="KKK87741.1"/>
    <property type="molecule type" value="Genomic_DNA"/>
</dbReference>
<evidence type="ECO:0000259" key="1">
    <source>
        <dbReference type="Pfam" id="PF04448"/>
    </source>
</evidence>
<evidence type="ECO:0000313" key="2">
    <source>
        <dbReference type="EMBL" id="KKK87741.1"/>
    </source>
</evidence>
<name>A0A0F9BTM2_9ZZZZ</name>
<comment type="caution">
    <text evidence="2">The sequence shown here is derived from an EMBL/GenBank/DDBJ whole genome shotgun (WGS) entry which is preliminary data.</text>
</comment>
<dbReference type="AlphaFoldDB" id="A0A0F9BTM2"/>
<dbReference type="Pfam" id="PF04448">
    <property type="entry name" value="DUF551"/>
    <property type="match status" value="1"/>
</dbReference>
<accession>A0A0F9BTM2</accession>
<proteinExistence type="predicted"/>
<dbReference type="InterPro" id="IPR007539">
    <property type="entry name" value="DUF551"/>
</dbReference>
<organism evidence="2">
    <name type="scientific">marine sediment metagenome</name>
    <dbReference type="NCBI Taxonomy" id="412755"/>
    <lineage>
        <taxon>unclassified sequences</taxon>
        <taxon>metagenomes</taxon>
        <taxon>ecological metagenomes</taxon>
    </lineage>
</organism>
<protein>
    <recommendedName>
        <fullName evidence="1">DUF551 domain-containing protein</fullName>
    </recommendedName>
</protein>